<sequence length="491" mass="51902">MQLCSLPATDLSRLVRTGEVSPVEVVEAALERVEHLDPQLHAFVELTADRARQRAREIADALARGEEVGPLAGVPVAVKDLIATAGVPTRSGSPAYRDFVPDEDDVVVERIVAAGAVVLGKTTVPEFGYSAVGHNPVSPTARNPWNPALTPGGSSAGSGIAVATGMSPVALGSDGGGSVRIPAAHCGIYGFKGSMGRVPLYPGCRDERYPGMSGWESLECIGPMTRTVDDAALMMSVLAGPDPRDRHSIPAGDVDWATAAAGDVRGMRIAFSADLGYITVDPQVRAVVTDAVQAFRELGCTVEEVDPGWPDPHDTFWRLVVADTDLTGMRELAARYGNEMSPHLLDMLSQRWTAEQLTDAGMARKAVVNRMWRLMADYDLLVTPTLTVPPFAVGIQGPEEVDGRIVASSSVWLGFTQPINMTGQPAASCPAGMTADGLPVGLHIVGRHLDDAAVLRASAAFERARPWATRWPGMVEALMDTSTAVGTGVTP</sequence>
<dbReference type="Proteomes" id="UP001597145">
    <property type="component" value="Unassembled WGS sequence"/>
</dbReference>
<dbReference type="PANTHER" id="PTHR11895">
    <property type="entry name" value="TRANSAMIDASE"/>
    <property type="match status" value="1"/>
</dbReference>
<evidence type="ECO:0000259" key="2">
    <source>
        <dbReference type="Pfam" id="PF01425"/>
    </source>
</evidence>
<comment type="similarity">
    <text evidence="1">Belongs to the amidase family.</text>
</comment>
<dbReference type="EMBL" id="JBHUCP010000013">
    <property type="protein sequence ID" value="MFD1531558.1"/>
    <property type="molecule type" value="Genomic_DNA"/>
</dbReference>
<dbReference type="PIRSF" id="PIRSF001221">
    <property type="entry name" value="Amidase_fungi"/>
    <property type="match status" value="1"/>
</dbReference>
<evidence type="ECO:0000313" key="3">
    <source>
        <dbReference type="EMBL" id="MFD1531558.1"/>
    </source>
</evidence>
<dbReference type="RefSeq" id="WP_379659860.1">
    <property type="nucleotide sequence ID" value="NZ_JBHUCP010000013.1"/>
</dbReference>
<gene>
    <name evidence="3" type="ORF">ACFSCY_19165</name>
</gene>
<dbReference type="Gene3D" id="3.90.1300.10">
    <property type="entry name" value="Amidase signature (AS) domain"/>
    <property type="match status" value="1"/>
</dbReference>
<reference evidence="4" key="1">
    <citation type="journal article" date="2019" name="Int. J. Syst. Evol. Microbiol.">
        <title>The Global Catalogue of Microorganisms (GCM) 10K type strain sequencing project: providing services to taxonomists for standard genome sequencing and annotation.</title>
        <authorList>
            <consortium name="The Broad Institute Genomics Platform"/>
            <consortium name="The Broad Institute Genome Sequencing Center for Infectious Disease"/>
            <person name="Wu L."/>
            <person name="Ma J."/>
        </authorList>
    </citation>
    <scope>NUCLEOTIDE SEQUENCE [LARGE SCALE GENOMIC DNA]</scope>
    <source>
        <strain evidence="4">JCM 12165</strain>
    </source>
</reference>
<dbReference type="InterPro" id="IPR023631">
    <property type="entry name" value="Amidase_dom"/>
</dbReference>
<name>A0ABW4FLQ6_9PSEU</name>
<keyword evidence="4" id="KW-1185">Reference proteome</keyword>
<dbReference type="SUPFAM" id="SSF75304">
    <property type="entry name" value="Amidase signature (AS) enzymes"/>
    <property type="match status" value="1"/>
</dbReference>
<organism evidence="3 4">
    <name type="scientific">Pseudonocardia aurantiaca</name>
    <dbReference type="NCBI Taxonomy" id="75290"/>
    <lineage>
        <taxon>Bacteria</taxon>
        <taxon>Bacillati</taxon>
        <taxon>Actinomycetota</taxon>
        <taxon>Actinomycetes</taxon>
        <taxon>Pseudonocardiales</taxon>
        <taxon>Pseudonocardiaceae</taxon>
        <taxon>Pseudonocardia</taxon>
    </lineage>
</organism>
<dbReference type="InterPro" id="IPR000120">
    <property type="entry name" value="Amidase"/>
</dbReference>
<protein>
    <submittedName>
        <fullName evidence="3">Amidase</fullName>
    </submittedName>
</protein>
<feature type="domain" description="Amidase" evidence="2">
    <location>
        <begin position="24"/>
        <end position="455"/>
    </location>
</feature>
<accession>A0ABW4FLQ6</accession>
<evidence type="ECO:0000256" key="1">
    <source>
        <dbReference type="ARBA" id="ARBA00009199"/>
    </source>
</evidence>
<dbReference type="Pfam" id="PF01425">
    <property type="entry name" value="Amidase"/>
    <property type="match status" value="1"/>
</dbReference>
<evidence type="ECO:0000313" key="4">
    <source>
        <dbReference type="Proteomes" id="UP001597145"/>
    </source>
</evidence>
<comment type="caution">
    <text evidence="3">The sequence shown here is derived from an EMBL/GenBank/DDBJ whole genome shotgun (WGS) entry which is preliminary data.</text>
</comment>
<dbReference type="PANTHER" id="PTHR11895:SF7">
    <property type="entry name" value="GLUTAMYL-TRNA(GLN) AMIDOTRANSFERASE SUBUNIT A, MITOCHONDRIAL"/>
    <property type="match status" value="1"/>
</dbReference>
<dbReference type="InterPro" id="IPR036928">
    <property type="entry name" value="AS_sf"/>
</dbReference>
<proteinExistence type="inferred from homology"/>